<protein>
    <submittedName>
        <fullName evidence="1">Uncharacterized protein</fullName>
    </submittedName>
</protein>
<reference evidence="1 2" key="1">
    <citation type="submission" date="2019-11" db="EMBL/GenBank/DDBJ databases">
        <title>Whole genome sequence of Oryza granulata.</title>
        <authorList>
            <person name="Li W."/>
        </authorList>
    </citation>
    <scope>NUCLEOTIDE SEQUENCE [LARGE SCALE GENOMIC DNA]</scope>
    <source>
        <strain evidence="2">cv. Menghai</strain>
        <tissue evidence="1">Leaf</tissue>
    </source>
</reference>
<dbReference type="Proteomes" id="UP000479710">
    <property type="component" value="Unassembled WGS sequence"/>
</dbReference>
<gene>
    <name evidence="1" type="ORF">E2562_000364</name>
</gene>
<evidence type="ECO:0000313" key="1">
    <source>
        <dbReference type="EMBL" id="KAF0897641.1"/>
    </source>
</evidence>
<sequence length="89" mass="9950">MPRSLRLLARRSTVQAATRLLPRPLLRRRGRCEAAAEVAKAEHARPLTRPLLTRRRCRCSPAATAACPVPRSPRLLLARYRGCRSPAAE</sequence>
<dbReference type="AlphaFoldDB" id="A0A6G1CC57"/>
<name>A0A6G1CC57_9ORYZ</name>
<organism evidence="1 2">
    <name type="scientific">Oryza meyeriana var. granulata</name>
    <dbReference type="NCBI Taxonomy" id="110450"/>
    <lineage>
        <taxon>Eukaryota</taxon>
        <taxon>Viridiplantae</taxon>
        <taxon>Streptophyta</taxon>
        <taxon>Embryophyta</taxon>
        <taxon>Tracheophyta</taxon>
        <taxon>Spermatophyta</taxon>
        <taxon>Magnoliopsida</taxon>
        <taxon>Liliopsida</taxon>
        <taxon>Poales</taxon>
        <taxon>Poaceae</taxon>
        <taxon>BOP clade</taxon>
        <taxon>Oryzoideae</taxon>
        <taxon>Oryzeae</taxon>
        <taxon>Oryzinae</taxon>
        <taxon>Oryza</taxon>
        <taxon>Oryza meyeriana</taxon>
    </lineage>
</organism>
<keyword evidence="2" id="KW-1185">Reference proteome</keyword>
<accession>A0A6G1CC57</accession>
<proteinExistence type="predicted"/>
<evidence type="ECO:0000313" key="2">
    <source>
        <dbReference type="Proteomes" id="UP000479710"/>
    </source>
</evidence>
<dbReference type="EMBL" id="SPHZ02000009">
    <property type="protein sequence ID" value="KAF0897641.1"/>
    <property type="molecule type" value="Genomic_DNA"/>
</dbReference>
<comment type="caution">
    <text evidence="1">The sequence shown here is derived from an EMBL/GenBank/DDBJ whole genome shotgun (WGS) entry which is preliminary data.</text>
</comment>